<dbReference type="SUPFAM" id="SSF48140">
    <property type="entry name" value="Ribosomal protein L19 (L19e)"/>
    <property type="match status" value="1"/>
</dbReference>
<dbReference type="InterPro" id="IPR000196">
    <property type="entry name" value="Ribosomal_eL19_dom"/>
</dbReference>
<comment type="caution">
    <text evidence="10">The sequence shown here is derived from an EMBL/GenBank/DDBJ whole genome shotgun (WGS) entry which is preliminary data.</text>
</comment>
<dbReference type="AlphaFoldDB" id="A0A7J3JS96"/>
<dbReference type="Gene3D" id="1.10.1650.10">
    <property type="match status" value="1"/>
</dbReference>
<dbReference type="PANTHER" id="PTHR10722">
    <property type="entry name" value="60S RIBOSOMAL PROTEIN L19"/>
    <property type="match status" value="1"/>
</dbReference>
<dbReference type="Gene3D" id="1.10.1200.240">
    <property type="match status" value="1"/>
</dbReference>
<dbReference type="SMART" id="SM01416">
    <property type="entry name" value="Ribosomal_L19e"/>
    <property type="match status" value="1"/>
</dbReference>
<evidence type="ECO:0000256" key="5">
    <source>
        <dbReference type="ARBA" id="ARBA00023274"/>
    </source>
</evidence>
<dbReference type="InterPro" id="IPR039547">
    <property type="entry name" value="Ribosomal_eL19"/>
</dbReference>
<accession>A0A7J3JS96</accession>
<evidence type="ECO:0000313" key="9">
    <source>
        <dbReference type="EMBL" id="HGN37162.1"/>
    </source>
</evidence>
<name>A0A7J3JS96_9CREN</name>
<dbReference type="GO" id="GO:0022625">
    <property type="term" value="C:cytosolic large ribosomal subunit"/>
    <property type="evidence" value="ECO:0007669"/>
    <property type="project" value="InterPro"/>
</dbReference>
<feature type="domain" description="Large ribosomal subunit protein eL19" evidence="8">
    <location>
        <begin position="2"/>
        <end position="145"/>
    </location>
</feature>
<sequence length="152" mass="18134">MDLSYQRKIAAKMLGVGESRIKFDSSQIDRISSAVTREEIRKLINDGVIYAEYAKGNSRGRWREFHNSRKKGRHRGQGKRKGAKEARRDLERMWVYRVRKLRLYLKWLRDHNTIDSRTYRLLYRKVKGGVFDSLTSLKRYMKDHGILSQDVR</sequence>
<comment type="function">
    <text evidence="6">Binds to the 23S rRNA.</text>
</comment>
<evidence type="ECO:0000256" key="6">
    <source>
        <dbReference type="HAMAP-Rule" id="MF_01475"/>
    </source>
</evidence>
<dbReference type="InterPro" id="IPR057259">
    <property type="entry name" value="Ribosomal_L19e"/>
</dbReference>
<dbReference type="EMBL" id="DTBZ01000147">
    <property type="protein sequence ID" value="HGQ18845.1"/>
    <property type="molecule type" value="Genomic_DNA"/>
</dbReference>
<dbReference type="HAMAP" id="MF_01475">
    <property type="entry name" value="Ribosomal_eL19"/>
    <property type="match status" value="1"/>
</dbReference>
<proteinExistence type="inferred from homology"/>
<keyword evidence="3 6" id="KW-0694">RNA-binding</keyword>
<evidence type="ECO:0000256" key="1">
    <source>
        <dbReference type="ARBA" id="ARBA00011082"/>
    </source>
</evidence>
<comment type="similarity">
    <text evidence="1 6">Belongs to the eukaryotic ribosomal protein eL19 family.</text>
</comment>
<dbReference type="Pfam" id="PF25476">
    <property type="entry name" value="Ribosomal_L19e_C"/>
    <property type="match status" value="1"/>
</dbReference>
<feature type="compositionally biased region" description="Basic residues" evidence="7">
    <location>
        <begin position="68"/>
        <end position="82"/>
    </location>
</feature>
<keyword evidence="4 6" id="KW-0689">Ribosomal protein</keyword>
<dbReference type="GO" id="GO:0003735">
    <property type="term" value="F:structural constituent of ribosome"/>
    <property type="evidence" value="ECO:0007669"/>
    <property type="project" value="InterPro"/>
</dbReference>
<gene>
    <name evidence="6" type="primary">rpl19e</name>
    <name evidence="9" type="ORF">ENT87_06415</name>
    <name evidence="10" type="ORF">ENU30_07740</name>
</gene>
<keyword evidence="2 6" id="KW-0699">rRNA-binding</keyword>
<dbReference type="NCBIfam" id="NF006343">
    <property type="entry name" value="PRK08570.1"/>
    <property type="match status" value="1"/>
</dbReference>
<organism evidence="10">
    <name type="scientific">Ignisphaera aggregans</name>
    <dbReference type="NCBI Taxonomy" id="334771"/>
    <lineage>
        <taxon>Archaea</taxon>
        <taxon>Thermoproteota</taxon>
        <taxon>Thermoprotei</taxon>
        <taxon>Desulfurococcales</taxon>
        <taxon>Desulfurococcaceae</taxon>
        <taxon>Ignisphaera</taxon>
    </lineage>
</organism>
<comment type="subunit">
    <text evidence="6">Part of the 50S ribosomal subunit.</text>
</comment>
<evidence type="ECO:0000313" key="10">
    <source>
        <dbReference type="EMBL" id="HGQ18845.1"/>
    </source>
</evidence>
<dbReference type="GO" id="GO:0006412">
    <property type="term" value="P:translation"/>
    <property type="evidence" value="ECO:0007669"/>
    <property type="project" value="UniProtKB-UniRule"/>
</dbReference>
<evidence type="ECO:0000259" key="8">
    <source>
        <dbReference type="SMART" id="SM01416"/>
    </source>
</evidence>
<dbReference type="InterPro" id="IPR033936">
    <property type="entry name" value="Ribosomal_eL19_arc"/>
</dbReference>
<evidence type="ECO:0000256" key="3">
    <source>
        <dbReference type="ARBA" id="ARBA00022884"/>
    </source>
</evidence>
<dbReference type="CDD" id="cd01418">
    <property type="entry name" value="Ribosomal_L19e_A"/>
    <property type="match status" value="1"/>
</dbReference>
<dbReference type="Pfam" id="PF01280">
    <property type="entry name" value="Ribosomal_L19e"/>
    <property type="match status" value="1"/>
</dbReference>
<keyword evidence="5 6" id="KW-0687">Ribonucleoprotein</keyword>
<evidence type="ECO:0000256" key="2">
    <source>
        <dbReference type="ARBA" id="ARBA00022730"/>
    </source>
</evidence>
<evidence type="ECO:0000256" key="7">
    <source>
        <dbReference type="SAM" id="MobiDB-lite"/>
    </source>
</evidence>
<dbReference type="InterPro" id="IPR035970">
    <property type="entry name" value="60S_ribosomal_eL19_sf"/>
</dbReference>
<protein>
    <recommendedName>
        <fullName evidence="6">Large ribosomal subunit protein eL19</fullName>
    </recommendedName>
</protein>
<dbReference type="EMBL" id="DTAI01000191">
    <property type="protein sequence ID" value="HGN37162.1"/>
    <property type="molecule type" value="Genomic_DNA"/>
</dbReference>
<reference evidence="10" key="1">
    <citation type="journal article" date="2020" name="mSystems">
        <title>Genome- and Community-Level Interaction Insights into Carbon Utilization and Element Cycling Functions of Hydrothermarchaeota in Hydrothermal Sediment.</title>
        <authorList>
            <person name="Zhou Z."/>
            <person name="Liu Y."/>
            <person name="Xu W."/>
            <person name="Pan J."/>
            <person name="Luo Z.H."/>
            <person name="Li M."/>
        </authorList>
    </citation>
    <scope>NUCLEOTIDE SEQUENCE [LARGE SCALE GENOMIC DNA]</scope>
    <source>
        <strain evidence="9">SpSt-618</strain>
        <strain evidence="10">SpSt-657</strain>
    </source>
</reference>
<evidence type="ECO:0000256" key="4">
    <source>
        <dbReference type="ARBA" id="ARBA00022980"/>
    </source>
</evidence>
<dbReference type="InterPro" id="IPR015972">
    <property type="entry name" value="Ribosomal_eL19_dom1"/>
</dbReference>
<dbReference type="InterPro" id="IPR057260">
    <property type="entry name" value="Ribosomal_L19e_C"/>
</dbReference>
<feature type="region of interest" description="Disordered" evidence="7">
    <location>
        <begin position="62"/>
        <end position="84"/>
    </location>
</feature>
<dbReference type="GO" id="GO:0070180">
    <property type="term" value="F:large ribosomal subunit rRNA binding"/>
    <property type="evidence" value="ECO:0007669"/>
    <property type="project" value="UniProtKB-UniRule"/>
</dbReference>